<dbReference type="InterPro" id="IPR036291">
    <property type="entry name" value="NAD(P)-bd_dom_sf"/>
</dbReference>
<reference evidence="5 6" key="1">
    <citation type="submission" date="2024-02" db="EMBL/GenBank/DDBJ databases">
        <authorList>
            <person name="Chen Y."/>
            <person name="Shah S."/>
            <person name="Dougan E. K."/>
            <person name="Thang M."/>
            <person name="Chan C."/>
        </authorList>
    </citation>
    <scope>NUCLEOTIDE SEQUENCE [LARGE SCALE GENOMIC DNA]</scope>
</reference>
<organism evidence="5 6">
    <name type="scientific">Durusdinium trenchii</name>
    <dbReference type="NCBI Taxonomy" id="1381693"/>
    <lineage>
        <taxon>Eukaryota</taxon>
        <taxon>Sar</taxon>
        <taxon>Alveolata</taxon>
        <taxon>Dinophyceae</taxon>
        <taxon>Suessiales</taxon>
        <taxon>Symbiodiniaceae</taxon>
        <taxon>Durusdinium</taxon>
    </lineage>
</organism>
<dbReference type="SUPFAM" id="SSF52540">
    <property type="entry name" value="P-loop containing nucleoside triphosphate hydrolases"/>
    <property type="match status" value="1"/>
</dbReference>
<dbReference type="Gene3D" id="3.40.50.720">
    <property type="entry name" value="NAD(P)-binding Rossmann-like Domain"/>
    <property type="match status" value="1"/>
</dbReference>
<sequence>MTSSQWRSQLHRCLRGHRWELALQLLKLNAPSIDGAGFRMVMLACSRAVQWARTLALFQEMQQASVPLVESAFVAVLSACEHVRGEKTWPLALAFLQMAETQACAGPACYGSVMLTCGRAQQWAWAQELLSRAQQRCGLEMSSYNALMLAHSSGTRWEQCLHYLHEGRKDALKQPTEVSLGILTSSLRSSNQWLLALHTAARAACSAGHGAVGARLEALEAAQEAQASGAQLEELLRKDLGRLMAIRNAEAEQQALHICHRLSDGWRNGHAAVVRKALSKVMTGLRAPQARALWSRRALLRHLGERHAPSGSGFVKGLEDVVPLGAAKASQLPLAMLRADLQEASLPYSNTASSPVGPTDRGRERGEREVGLAAALTTAFQSSASPRNLAIVAGEAVASERRPKSHGFIMGYTIPLFLEQGHEVYGVDNFWKYGTLSRGFEKHPRFHFYQGDAKDVEFLRKIVFDNKIEIFIAAAAIIGGISMFHKLAYFLLAENERITCAAFDVCVEAKQAGFLEKVVVISSSMVYECCETFPSKESDLKSCPPPQSTYGFQKLACEYFAKGAWEQHQLPYTIIRPFNAVGIGEQRATTDSEVLSGNVKLAMSHVVPDLVQKILKGQKPLHILGAGNQKRHYTYAGDLAKGIVKCIMDPRSKNQDFNISTSVGHTVLELAEVIWKKLNGDVPFEYVSDEPFQHDVQMRVPCVQKAKEMLGIECLTSLEEALEEVIPWIKEQEKKLMCEDLSCEELQVLLPLAPFENETSCWRSKERRMGATGWTQLTDHGKIYLSKKEKNVFILEGTKSSGFSGCCYGGSPEERRLLAEGATRSGRSRGPSPTRATPDQQIFLLLDCNKANAAAYDLDGVSADSSRGPVTDLSSGCDFLALRMNFDTRELRVESQKRHKQTVQAEFSGETMSLTVSGISMVKNLRVDRGPSVLRVGESSVGLAVYGKTRCYVKRFRLVPGTTRDDEETSASAATSSARKAPSASRQSEDERDIVCQDLKVRFEDIGGLEDAKRAINEAVILPLLMPEFFVGLRDLAPASKISDVIRIHSKRGKPWKGVLLFGPPGTGKTMLAKAVASCTENITFFNCSSATLTSKWRGESEKLLRALFQTDARPRPRPRSGTGRGTRGSGRGRVVRPRERVSNRSFLFFNLLFRNACHMWFLFFGYFCVFFSRLFCPALSNRQSGDLLSPPRGSGEGPGPRGVLCRMGLRPWMTGLRKGWKEAGKGGF</sequence>
<dbReference type="Proteomes" id="UP001642464">
    <property type="component" value="Unassembled WGS sequence"/>
</dbReference>
<dbReference type="InterPro" id="IPR050304">
    <property type="entry name" value="MT-severing_AAA_ATPase"/>
</dbReference>
<feature type="region of interest" description="Disordered" evidence="1">
    <location>
        <begin position="964"/>
        <end position="991"/>
    </location>
</feature>
<dbReference type="Pfam" id="PF01370">
    <property type="entry name" value="Epimerase"/>
    <property type="match status" value="1"/>
</dbReference>
<keyword evidence="2" id="KW-0812">Transmembrane</keyword>
<feature type="domain" description="NAD-dependent epimerase/dehydratase" evidence="4">
    <location>
        <begin position="406"/>
        <end position="659"/>
    </location>
</feature>
<keyword evidence="2" id="KW-0472">Membrane</keyword>
<dbReference type="SUPFAM" id="SSF51735">
    <property type="entry name" value="NAD(P)-binding Rossmann-fold domains"/>
    <property type="match status" value="1"/>
</dbReference>
<feature type="region of interest" description="Disordered" evidence="1">
    <location>
        <begin position="1113"/>
        <end position="1136"/>
    </location>
</feature>
<dbReference type="InterPro" id="IPR001509">
    <property type="entry name" value="Epimerase_deHydtase"/>
</dbReference>
<keyword evidence="6" id="KW-1185">Reference proteome</keyword>
<evidence type="ECO:0000259" key="3">
    <source>
        <dbReference type="Pfam" id="PF00004"/>
    </source>
</evidence>
<dbReference type="InterPro" id="IPR011990">
    <property type="entry name" value="TPR-like_helical_dom_sf"/>
</dbReference>
<proteinExistence type="predicted"/>
<evidence type="ECO:0000256" key="1">
    <source>
        <dbReference type="SAM" id="MobiDB-lite"/>
    </source>
</evidence>
<evidence type="ECO:0000256" key="2">
    <source>
        <dbReference type="SAM" id="Phobius"/>
    </source>
</evidence>
<dbReference type="Gene3D" id="3.40.50.300">
    <property type="entry name" value="P-loop containing nucleotide triphosphate hydrolases"/>
    <property type="match status" value="2"/>
</dbReference>
<evidence type="ECO:0000313" key="6">
    <source>
        <dbReference type="Proteomes" id="UP001642464"/>
    </source>
</evidence>
<dbReference type="Pfam" id="PF00004">
    <property type="entry name" value="AAA"/>
    <property type="match status" value="1"/>
</dbReference>
<feature type="transmembrane region" description="Helical" evidence="2">
    <location>
        <begin position="1159"/>
        <end position="1177"/>
    </location>
</feature>
<accession>A0ABP0JSI1</accession>
<feature type="compositionally biased region" description="Low complexity" evidence="1">
    <location>
        <begin position="970"/>
        <end position="985"/>
    </location>
</feature>
<comment type="caution">
    <text evidence="5">The sequence shown here is derived from an EMBL/GenBank/DDBJ whole genome shotgun (WGS) entry which is preliminary data.</text>
</comment>
<evidence type="ECO:0000313" key="5">
    <source>
        <dbReference type="EMBL" id="CAK9017269.1"/>
    </source>
</evidence>
<dbReference type="Gene3D" id="1.25.40.10">
    <property type="entry name" value="Tetratricopeptide repeat domain"/>
    <property type="match status" value="1"/>
</dbReference>
<protein>
    <submittedName>
        <fullName evidence="5">Katanin p60 ATPase-containing subunit A1 (Katanin p60 subunit A1) (p60 katanin)</fullName>
    </submittedName>
</protein>
<feature type="compositionally biased region" description="Gly residues" evidence="1">
    <location>
        <begin position="1123"/>
        <end position="1132"/>
    </location>
</feature>
<name>A0ABP0JSI1_9DINO</name>
<dbReference type="InterPro" id="IPR003959">
    <property type="entry name" value="ATPase_AAA_core"/>
</dbReference>
<dbReference type="InterPro" id="IPR027417">
    <property type="entry name" value="P-loop_NTPase"/>
</dbReference>
<keyword evidence="2" id="KW-1133">Transmembrane helix</keyword>
<dbReference type="PANTHER" id="PTHR23074">
    <property type="entry name" value="AAA DOMAIN-CONTAINING"/>
    <property type="match status" value="1"/>
</dbReference>
<feature type="domain" description="ATPase AAA-type core" evidence="3">
    <location>
        <begin position="1059"/>
        <end position="1111"/>
    </location>
</feature>
<dbReference type="PANTHER" id="PTHR23074:SF19">
    <property type="entry name" value="KATANIN P60 ATPASE-CONTAINING SUBUNIT A1"/>
    <property type="match status" value="1"/>
</dbReference>
<dbReference type="EMBL" id="CAXAMM010008424">
    <property type="protein sequence ID" value="CAK9017269.1"/>
    <property type="molecule type" value="Genomic_DNA"/>
</dbReference>
<gene>
    <name evidence="5" type="ORF">SCF082_LOCUS13562</name>
</gene>
<evidence type="ECO:0000259" key="4">
    <source>
        <dbReference type="Pfam" id="PF01370"/>
    </source>
</evidence>